<gene>
    <name evidence="1" type="ORF">B2A_02557</name>
</gene>
<sequence>MRVLAVDVGGTHVKILATSESEKREFESGPKLTARQMVARVKRLARGWRYDASRSATRGRSCTITR</sequence>
<dbReference type="Gene3D" id="3.30.420.40">
    <property type="match status" value="1"/>
</dbReference>
<protein>
    <submittedName>
        <fullName evidence="1">Polyphosphate glucokinase</fullName>
    </submittedName>
</protein>
<keyword evidence="1" id="KW-0418">Kinase</keyword>
<feature type="non-terminal residue" evidence="1">
    <location>
        <position position="66"/>
    </location>
</feature>
<dbReference type="GO" id="GO:0016301">
    <property type="term" value="F:kinase activity"/>
    <property type="evidence" value="ECO:0007669"/>
    <property type="project" value="UniProtKB-KW"/>
</dbReference>
<keyword evidence="1" id="KW-0808">Transferase</keyword>
<reference evidence="1" key="2">
    <citation type="journal article" date="2014" name="ISME J.">
        <title>Microbial stratification in low pH oxic and suboxic macroscopic growths along an acid mine drainage.</title>
        <authorList>
            <person name="Mendez-Garcia C."/>
            <person name="Mesa V."/>
            <person name="Sprenger R.R."/>
            <person name="Richter M."/>
            <person name="Diez M.S."/>
            <person name="Solano J."/>
            <person name="Bargiela R."/>
            <person name="Golyshina O.V."/>
            <person name="Manteca A."/>
            <person name="Ramos J.L."/>
            <person name="Gallego J.R."/>
            <person name="Llorente I."/>
            <person name="Martins Dos Santos V.A."/>
            <person name="Jensen O.N."/>
            <person name="Pelaez A.I."/>
            <person name="Sanchez J."/>
            <person name="Ferrer M."/>
        </authorList>
    </citation>
    <scope>NUCLEOTIDE SEQUENCE</scope>
</reference>
<reference evidence="1" key="1">
    <citation type="submission" date="2013-08" db="EMBL/GenBank/DDBJ databases">
        <authorList>
            <person name="Mendez C."/>
            <person name="Richter M."/>
            <person name="Ferrer M."/>
            <person name="Sanchez J."/>
        </authorList>
    </citation>
    <scope>NUCLEOTIDE SEQUENCE</scope>
</reference>
<organism evidence="1">
    <name type="scientific">mine drainage metagenome</name>
    <dbReference type="NCBI Taxonomy" id="410659"/>
    <lineage>
        <taxon>unclassified sequences</taxon>
        <taxon>metagenomes</taxon>
        <taxon>ecological metagenomes</taxon>
    </lineage>
</organism>
<comment type="caution">
    <text evidence="1">The sequence shown here is derived from an EMBL/GenBank/DDBJ whole genome shotgun (WGS) entry which is preliminary data.</text>
</comment>
<proteinExistence type="predicted"/>
<name>T1B3A6_9ZZZZ</name>
<evidence type="ECO:0000313" key="1">
    <source>
        <dbReference type="EMBL" id="EQD63048.1"/>
    </source>
</evidence>
<dbReference type="AlphaFoldDB" id="T1B3A6"/>
<accession>T1B3A6</accession>
<dbReference type="EMBL" id="AUZZ01001743">
    <property type="protein sequence ID" value="EQD63048.1"/>
    <property type="molecule type" value="Genomic_DNA"/>
</dbReference>